<sequence>MDAELLVACVVLAGATYLVRLAGVTMGQQDNFPESADRTVDAAIAVLLAAVAATSTLYDGQQLADWPRMAGVLAGALAAVLRLPLIAVLLAAGGTAGALRLLS</sequence>
<dbReference type="EMBL" id="JACSQC010000005">
    <property type="protein sequence ID" value="MBD8044476.1"/>
    <property type="molecule type" value="Genomic_DNA"/>
</dbReference>
<protein>
    <submittedName>
        <fullName evidence="2">AzlD domain-containing protein</fullName>
    </submittedName>
</protein>
<accession>A0ABR8YJQ8</accession>
<comment type="caution">
    <text evidence="2">The sequence shown here is derived from an EMBL/GenBank/DDBJ whole genome shotgun (WGS) entry which is preliminary data.</text>
</comment>
<reference evidence="2 3" key="1">
    <citation type="submission" date="2020-08" db="EMBL/GenBank/DDBJ databases">
        <title>A Genomic Blueprint of the Chicken Gut Microbiome.</title>
        <authorList>
            <person name="Gilroy R."/>
            <person name="Ravi A."/>
            <person name="Getino M."/>
            <person name="Pursley I."/>
            <person name="Horton D.L."/>
            <person name="Alikhan N.-F."/>
            <person name="Baker D."/>
            <person name="Gharbi K."/>
            <person name="Hall N."/>
            <person name="Watson M."/>
            <person name="Adriaenssens E.M."/>
            <person name="Foster-Nyarko E."/>
            <person name="Jarju S."/>
            <person name="Secka A."/>
            <person name="Antonio M."/>
            <person name="Oren A."/>
            <person name="Chaudhuri R."/>
            <person name="La Ragione R.M."/>
            <person name="Hildebrand F."/>
            <person name="Pallen M.J."/>
        </authorList>
    </citation>
    <scope>NUCLEOTIDE SEQUENCE [LARGE SCALE GENOMIC DNA]</scope>
    <source>
        <strain evidence="2 3">Sa2BUA2</strain>
    </source>
</reference>
<dbReference type="Proteomes" id="UP000652763">
    <property type="component" value="Unassembled WGS sequence"/>
</dbReference>
<evidence type="ECO:0000313" key="2">
    <source>
        <dbReference type="EMBL" id="MBD8044476.1"/>
    </source>
</evidence>
<proteinExistence type="predicted"/>
<keyword evidence="1" id="KW-0472">Membrane</keyword>
<dbReference type="Pfam" id="PF05437">
    <property type="entry name" value="AzlD"/>
    <property type="match status" value="1"/>
</dbReference>
<evidence type="ECO:0000313" key="3">
    <source>
        <dbReference type="Proteomes" id="UP000652763"/>
    </source>
</evidence>
<name>A0ABR8YJQ8_9MICC</name>
<evidence type="ECO:0000256" key="1">
    <source>
        <dbReference type="SAM" id="Phobius"/>
    </source>
</evidence>
<feature type="transmembrane region" description="Helical" evidence="1">
    <location>
        <begin position="70"/>
        <end position="93"/>
    </location>
</feature>
<gene>
    <name evidence="2" type="ORF">H9638_11730</name>
</gene>
<feature type="transmembrane region" description="Helical" evidence="1">
    <location>
        <begin position="40"/>
        <end position="58"/>
    </location>
</feature>
<organism evidence="2 3">
    <name type="scientific">Arthrobacter pullicola</name>
    <dbReference type="NCBI Taxonomy" id="2762224"/>
    <lineage>
        <taxon>Bacteria</taxon>
        <taxon>Bacillati</taxon>
        <taxon>Actinomycetota</taxon>
        <taxon>Actinomycetes</taxon>
        <taxon>Micrococcales</taxon>
        <taxon>Micrococcaceae</taxon>
        <taxon>Arthrobacter</taxon>
    </lineage>
</organism>
<dbReference type="InterPro" id="IPR008407">
    <property type="entry name" value="Brnchd-chn_aa_trnsp_AzlD"/>
</dbReference>
<dbReference type="RefSeq" id="WP_191747522.1">
    <property type="nucleotide sequence ID" value="NZ_JACSQC010000005.1"/>
</dbReference>
<keyword evidence="3" id="KW-1185">Reference proteome</keyword>
<keyword evidence="1" id="KW-1133">Transmembrane helix</keyword>
<keyword evidence="1" id="KW-0812">Transmembrane</keyword>